<proteinExistence type="predicted"/>
<name>A0A9W4IPC1_9EURO</name>
<dbReference type="OrthoDB" id="5386595at2759"/>
<evidence type="ECO:0000259" key="1">
    <source>
        <dbReference type="Pfam" id="PF13391"/>
    </source>
</evidence>
<sequence>MPHLPPFKIPERISSKLQPARLETLRYLQNKRTVSASSAQSLSSQISLESTTSEFLEAKIGSLYNEQEYLEKVQRELVAGKQEGEITTTEFQDVNHDLLATFTSAKQTIDVLESQRKFIEDDISKYVSLTVKKQRVNAPFDNGLIERAYVDVIIPRVMGAVAKQRKDTFDQSDFKQRVVEYYSTQHPEGGDYATETWCHVQGRFLRSSDVKAAHIVPKCLSDEEIAHVFGVKAGVRGDEQNALCLSSSIERLLDEGIIAIIPVPDSITLPAGPMSEPTTWRCIVLDETKNGNFLWSDGGRSYFVRDLNNRPLTFLNEKRPRRRYLYFRFLVSYLCALRQAKRALDGKDEAAKAQAKKFEDITAKCDARKFWPSGGSWLDKSTIVTMARSVSGVELPGRFIRHKTFDSPNESDGIKTGMVLAANLTESIWDRERDAVVESMKQLET</sequence>
<dbReference type="InterPro" id="IPR003615">
    <property type="entry name" value="HNH_nuc"/>
</dbReference>
<dbReference type="EMBL" id="CAJVPA010000099">
    <property type="protein sequence ID" value="CAG8320540.1"/>
    <property type="molecule type" value="Genomic_DNA"/>
</dbReference>
<protein>
    <recommendedName>
        <fullName evidence="1">HNH nuclease domain-containing protein</fullName>
    </recommendedName>
</protein>
<dbReference type="Pfam" id="PF13391">
    <property type="entry name" value="HNH_2"/>
    <property type="match status" value="1"/>
</dbReference>
<dbReference type="AlphaFoldDB" id="A0A9W4IPC1"/>
<comment type="caution">
    <text evidence="2">The sequence shown here is derived from an EMBL/GenBank/DDBJ whole genome shotgun (WGS) entry which is preliminary data.</text>
</comment>
<accession>A0A9W4IPC1</accession>
<dbReference type="Proteomes" id="UP001152646">
    <property type="component" value="Unassembled WGS sequence"/>
</dbReference>
<reference evidence="2" key="1">
    <citation type="submission" date="2021-07" db="EMBL/GenBank/DDBJ databases">
        <authorList>
            <person name="Branca A.L. A."/>
        </authorList>
    </citation>
    <scope>NUCLEOTIDE SEQUENCE</scope>
</reference>
<gene>
    <name evidence="2" type="ORF">PSALAMII_LOCUS2385</name>
</gene>
<organism evidence="2 3">
    <name type="scientific">Penicillium salamii</name>
    <dbReference type="NCBI Taxonomy" id="1612424"/>
    <lineage>
        <taxon>Eukaryota</taxon>
        <taxon>Fungi</taxon>
        <taxon>Dikarya</taxon>
        <taxon>Ascomycota</taxon>
        <taxon>Pezizomycotina</taxon>
        <taxon>Eurotiomycetes</taxon>
        <taxon>Eurotiomycetidae</taxon>
        <taxon>Eurotiales</taxon>
        <taxon>Aspergillaceae</taxon>
        <taxon>Penicillium</taxon>
    </lineage>
</organism>
<feature type="domain" description="HNH nuclease" evidence="1">
    <location>
        <begin position="198"/>
        <end position="260"/>
    </location>
</feature>
<evidence type="ECO:0000313" key="3">
    <source>
        <dbReference type="Proteomes" id="UP001152646"/>
    </source>
</evidence>
<evidence type="ECO:0000313" key="2">
    <source>
        <dbReference type="EMBL" id="CAG8320540.1"/>
    </source>
</evidence>